<dbReference type="EMBL" id="JAHKSW010000019">
    <property type="protein sequence ID" value="KAG7320362.1"/>
    <property type="molecule type" value="Genomic_DNA"/>
</dbReference>
<dbReference type="Proteomes" id="UP000824219">
    <property type="component" value="Linkage Group LG19"/>
</dbReference>
<dbReference type="PANTHER" id="PTHR43198">
    <property type="entry name" value="BIFUNCTIONAL TH2 PROTEIN"/>
    <property type="match status" value="1"/>
</dbReference>
<dbReference type="OrthoDB" id="6051518at2759"/>
<gene>
    <name evidence="1" type="ORF">KOW79_016215</name>
</gene>
<evidence type="ECO:0008006" key="3">
    <source>
        <dbReference type="Google" id="ProtNLM"/>
    </source>
</evidence>
<dbReference type="InterPro" id="IPR016084">
    <property type="entry name" value="Haem_Oase-like_multi-hlx"/>
</dbReference>
<comment type="caution">
    <text evidence="1">The sequence shown here is derived from an EMBL/GenBank/DDBJ whole genome shotgun (WGS) entry which is preliminary data.</text>
</comment>
<evidence type="ECO:0000313" key="1">
    <source>
        <dbReference type="EMBL" id="KAG7320362.1"/>
    </source>
</evidence>
<dbReference type="PANTHER" id="PTHR43198:SF2">
    <property type="entry name" value="SI:CH1073-67J19.1-RELATED"/>
    <property type="match status" value="1"/>
</dbReference>
<evidence type="ECO:0000313" key="2">
    <source>
        <dbReference type="Proteomes" id="UP000824219"/>
    </source>
</evidence>
<protein>
    <recommendedName>
        <fullName evidence="3">Thiaminase-2/PQQC domain-containing protein</fullName>
    </recommendedName>
</protein>
<accession>A0A9D3SDP6</accession>
<name>A0A9D3SDP6_9TELE</name>
<proteinExistence type="predicted"/>
<organism evidence="1 2">
    <name type="scientific">Hemibagrus wyckioides</name>
    <dbReference type="NCBI Taxonomy" id="337641"/>
    <lineage>
        <taxon>Eukaryota</taxon>
        <taxon>Metazoa</taxon>
        <taxon>Chordata</taxon>
        <taxon>Craniata</taxon>
        <taxon>Vertebrata</taxon>
        <taxon>Euteleostomi</taxon>
        <taxon>Actinopterygii</taxon>
        <taxon>Neopterygii</taxon>
        <taxon>Teleostei</taxon>
        <taxon>Ostariophysi</taxon>
        <taxon>Siluriformes</taxon>
        <taxon>Bagridae</taxon>
        <taxon>Hemibagrus</taxon>
    </lineage>
</organism>
<dbReference type="GO" id="GO:0005829">
    <property type="term" value="C:cytosol"/>
    <property type="evidence" value="ECO:0007669"/>
    <property type="project" value="TreeGrafter"/>
</dbReference>
<dbReference type="SUPFAM" id="SSF48613">
    <property type="entry name" value="Heme oxygenase-like"/>
    <property type="match status" value="1"/>
</dbReference>
<dbReference type="AlphaFoldDB" id="A0A9D3SDP6"/>
<dbReference type="Gene3D" id="1.20.910.10">
    <property type="entry name" value="Heme oxygenase-like"/>
    <property type="match status" value="1"/>
</dbReference>
<sequence length="214" mass="25127">MSFLNCGSYSSAYEQQDVYEDLWTKSMDIADEAFHVDFMQQMLSNSLQAEHYVNFTLQDINYLVEVTDMLKTMSKKVKKPKDIQDFMIGRYTSYKSFLDTLLLQYFFKDTPPIKPIPAMKKYLDTYRAVMAEDPIYFAVALLPCARLWVWLANKLEIPKSNVYYTWKVDNMGGHPERHYKALLNKHLNTAEKISKASALFRTQMQNEHDFFVTS</sequence>
<keyword evidence="2" id="KW-1185">Reference proteome</keyword>
<reference evidence="1 2" key="1">
    <citation type="submission" date="2021-06" db="EMBL/GenBank/DDBJ databases">
        <title>Chromosome-level genome assembly of the red-tail catfish (Hemibagrus wyckioides).</title>
        <authorList>
            <person name="Shao F."/>
        </authorList>
    </citation>
    <scope>NUCLEOTIDE SEQUENCE [LARGE SCALE GENOMIC DNA]</scope>
    <source>
        <strain evidence="1">EC202008001</strain>
        <tissue evidence="1">Blood</tissue>
    </source>
</reference>
<dbReference type="InterPro" id="IPR050967">
    <property type="entry name" value="Thiamine_Salvage_TenA"/>
</dbReference>